<reference evidence="1" key="1">
    <citation type="submission" date="2018-02" db="EMBL/GenBank/DDBJ databases">
        <title>Rhizophora mucronata_Transcriptome.</title>
        <authorList>
            <person name="Meera S.P."/>
            <person name="Sreeshan A."/>
            <person name="Augustine A."/>
        </authorList>
    </citation>
    <scope>NUCLEOTIDE SEQUENCE</scope>
    <source>
        <tissue evidence="1">Leaf</tissue>
    </source>
</reference>
<dbReference type="EMBL" id="GGEC01087379">
    <property type="protein sequence ID" value="MBX67863.1"/>
    <property type="molecule type" value="Transcribed_RNA"/>
</dbReference>
<organism evidence="1">
    <name type="scientific">Rhizophora mucronata</name>
    <name type="common">Asiatic mangrove</name>
    <dbReference type="NCBI Taxonomy" id="61149"/>
    <lineage>
        <taxon>Eukaryota</taxon>
        <taxon>Viridiplantae</taxon>
        <taxon>Streptophyta</taxon>
        <taxon>Embryophyta</taxon>
        <taxon>Tracheophyta</taxon>
        <taxon>Spermatophyta</taxon>
        <taxon>Magnoliopsida</taxon>
        <taxon>eudicotyledons</taxon>
        <taxon>Gunneridae</taxon>
        <taxon>Pentapetalae</taxon>
        <taxon>rosids</taxon>
        <taxon>fabids</taxon>
        <taxon>Malpighiales</taxon>
        <taxon>Rhizophoraceae</taxon>
        <taxon>Rhizophora</taxon>
    </lineage>
</organism>
<dbReference type="AlphaFoldDB" id="A0A2P2QLK0"/>
<proteinExistence type="predicted"/>
<sequence length="63" mass="7458">MAATYRRRNWTSKPILVQFNAREIDKFAQFRREASDKVIACKMKLHQCLAFCDSCWDITCEIV</sequence>
<protein>
    <submittedName>
        <fullName evidence="1">Uncharacterized protein</fullName>
    </submittedName>
</protein>
<name>A0A2P2QLK0_RHIMU</name>
<evidence type="ECO:0000313" key="1">
    <source>
        <dbReference type="EMBL" id="MBX67863.1"/>
    </source>
</evidence>
<accession>A0A2P2QLK0</accession>